<comment type="caution">
    <text evidence="2">The sequence shown here is derived from an EMBL/GenBank/DDBJ whole genome shotgun (WGS) entry which is preliminary data.</text>
</comment>
<organism evidence="2 3">
    <name type="scientific">Phytophthora cactorum</name>
    <dbReference type="NCBI Taxonomy" id="29920"/>
    <lineage>
        <taxon>Eukaryota</taxon>
        <taxon>Sar</taxon>
        <taxon>Stramenopiles</taxon>
        <taxon>Oomycota</taxon>
        <taxon>Peronosporomycetes</taxon>
        <taxon>Peronosporales</taxon>
        <taxon>Peronosporaceae</taxon>
        <taxon>Phytophthora</taxon>
    </lineage>
</organism>
<reference evidence="2" key="1">
    <citation type="submission" date="2018-10" db="EMBL/GenBank/DDBJ databases">
        <title>Effector identification in a new, highly contiguous assembly of the strawberry crown rot pathogen Phytophthora cactorum.</title>
        <authorList>
            <person name="Armitage A.D."/>
            <person name="Nellist C.F."/>
            <person name="Bates H."/>
            <person name="Vickerstaff R.J."/>
            <person name="Harrison R.J."/>
        </authorList>
    </citation>
    <scope>NUCLEOTIDE SEQUENCE</scope>
    <source>
        <strain evidence="2">15-7</strain>
    </source>
</reference>
<dbReference type="VEuPathDB" id="FungiDB:PC110_g11246"/>
<dbReference type="EMBL" id="RCMG01000821">
    <property type="protein sequence ID" value="KAG2846072.1"/>
    <property type="molecule type" value="Genomic_DNA"/>
</dbReference>
<feature type="region of interest" description="Disordered" evidence="1">
    <location>
        <begin position="22"/>
        <end position="44"/>
    </location>
</feature>
<evidence type="ECO:0000313" key="3">
    <source>
        <dbReference type="Proteomes" id="UP000735874"/>
    </source>
</evidence>
<dbReference type="Proteomes" id="UP000735874">
    <property type="component" value="Unassembled WGS sequence"/>
</dbReference>
<gene>
    <name evidence="2" type="ORF">PC113_g18054</name>
</gene>
<accession>A0A8T0YFY9</accession>
<evidence type="ECO:0000313" key="2">
    <source>
        <dbReference type="EMBL" id="KAG2846072.1"/>
    </source>
</evidence>
<evidence type="ECO:0000256" key="1">
    <source>
        <dbReference type="SAM" id="MobiDB-lite"/>
    </source>
</evidence>
<dbReference type="AlphaFoldDB" id="A0A8T0YFY9"/>
<name>A0A8T0YFY9_9STRA</name>
<proteinExistence type="predicted"/>
<sequence>MEWPRLCFAICGSESAMRSLSRDCRPDHNPGSSSGHGKLCTRPLSGDINGGTHISTRPPSSAFVDKSACDKIVSCIVVLALIVATTCSANTVEETGVKARHMLAMGDESIMFARGSLRKEEETD</sequence>
<protein>
    <submittedName>
        <fullName evidence="2">Uncharacterized protein</fullName>
    </submittedName>
</protein>